<keyword evidence="1" id="KW-0378">Hydrolase</keyword>
<sequence>MLVHDGHALSTREVAALADRVWYPVWDAGLRLDHSVRTPAQCRDVGAHDLTAGVGLLDLRVIAGDADLVAATRARLLEDWRGAARRRLPEPAGRRRGAGPPLRRRGVPARTRPEGEPRRAA</sequence>
<evidence type="ECO:0000313" key="4">
    <source>
        <dbReference type="Proteomes" id="UP001157017"/>
    </source>
</evidence>
<comment type="caution">
    <text evidence="3">The sequence shown here is derived from an EMBL/GenBank/DDBJ whole genome shotgun (WGS) entry which is preliminary data.</text>
</comment>
<protein>
    <submittedName>
        <fullName evidence="3">Uncharacterized protein</fullName>
    </submittedName>
</protein>
<feature type="compositionally biased region" description="Basic residues" evidence="2">
    <location>
        <begin position="94"/>
        <end position="107"/>
    </location>
</feature>
<dbReference type="EMBL" id="BSUZ01000001">
    <property type="protein sequence ID" value="GMA88805.1"/>
    <property type="molecule type" value="Genomic_DNA"/>
</dbReference>
<name>A0ABQ6JNH4_9ACTN</name>
<feature type="region of interest" description="Disordered" evidence="2">
    <location>
        <begin position="87"/>
        <end position="121"/>
    </location>
</feature>
<feature type="compositionally biased region" description="Basic and acidic residues" evidence="2">
    <location>
        <begin position="111"/>
        <end position="121"/>
    </location>
</feature>
<reference evidence="4" key="1">
    <citation type="journal article" date="2019" name="Int. J. Syst. Evol. Microbiol.">
        <title>The Global Catalogue of Microorganisms (GCM) 10K type strain sequencing project: providing services to taxonomists for standard genome sequencing and annotation.</title>
        <authorList>
            <consortium name="The Broad Institute Genomics Platform"/>
            <consortium name="The Broad Institute Genome Sequencing Center for Infectious Disease"/>
            <person name="Wu L."/>
            <person name="Ma J."/>
        </authorList>
    </citation>
    <scope>NUCLEOTIDE SEQUENCE [LARGE SCALE GENOMIC DNA]</scope>
    <source>
        <strain evidence="4">NBRC 108730</strain>
    </source>
</reference>
<accession>A0ABQ6JNH4</accession>
<proteinExistence type="predicted"/>
<organism evidence="3 4">
    <name type="scientific">Angustibacter aerolatus</name>
    <dbReference type="NCBI Taxonomy" id="1162965"/>
    <lineage>
        <taxon>Bacteria</taxon>
        <taxon>Bacillati</taxon>
        <taxon>Actinomycetota</taxon>
        <taxon>Actinomycetes</taxon>
        <taxon>Kineosporiales</taxon>
        <taxon>Kineosporiaceae</taxon>
    </lineage>
</organism>
<evidence type="ECO:0000256" key="2">
    <source>
        <dbReference type="SAM" id="MobiDB-lite"/>
    </source>
</evidence>
<gene>
    <name evidence="3" type="ORF">GCM10025868_40550</name>
</gene>
<dbReference type="Proteomes" id="UP001157017">
    <property type="component" value="Unassembled WGS sequence"/>
</dbReference>
<evidence type="ECO:0000313" key="3">
    <source>
        <dbReference type="EMBL" id="GMA88805.1"/>
    </source>
</evidence>
<dbReference type="PANTHER" id="PTHR47320:SF1">
    <property type="entry name" value="BIFUNCTIONAL URIDYLYLTRANSFERASE_URIDYLYL-REMOVING ENZYME"/>
    <property type="match status" value="1"/>
</dbReference>
<dbReference type="InterPro" id="IPR010043">
    <property type="entry name" value="UTase/UR"/>
</dbReference>
<evidence type="ECO:0000256" key="1">
    <source>
        <dbReference type="ARBA" id="ARBA00022801"/>
    </source>
</evidence>
<keyword evidence="4" id="KW-1185">Reference proteome</keyword>
<dbReference type="PANTHER" id="PTHR47320">
    <property type="entry name" value="BIFUNCTIONAL URIDYLYLTRANSFERASE/URIDYLYL-REMOVING ENZYME"/>
    <property type="match status" value="1"/>
</dbReference>